<gene>
    <name evidence="1" type="ordered locus">Cag_1066</name>
</gene>
<dbReference type="STRING" id="340177.Cag_1066"/>
<evidence type="ECO:0000313" key="1">
    <source>
        <dbReference type="EMBL" id="ABB28328.1"/>
    </source>
</evidence>
<dbReference type="eggNOG" id="ENOG50334QD">
    <property type="taxonomic scope" value="Bacteria"/>
</dbReference>
<reference evidence="1" key="1">
    <citation type="submission" date="2005-08" db="EMBL/GenBank/DDBJ databases">
        <title>Complete sequence of Chlorobium chlorochromatii CaD3.</title>
        <authorList>
            <person name="Copeland A."/>
            <person name="Lucas S."/>
            <person name="Lapidus A."/>
            <person name="Barry K."/>
            <person name="Detter J.C."/>
            <person name="Glavina T."/>
            <person name="Hammon N."/>
            <person name="Israni S."/>
            <person name="Pitluck S."/>
            <person name="Bryant D."/>
            <person name="Schmutz J."/>
            <person name="Larimer F."/>
            <person name="Land M."/>
            <person name="Kyrpides N."/>
            <person name="Ivanova N."/>
            <person name="Richardson P."/>
        </authorList>
    </citation>
    <scope>NUCLEOTIDE SEQUENCE [LARGE SCALE GENOMIC DNA]</scope>
    <source>
        <strain evidence="1">CaD3</strain>
    </source>
</reference>
<sequence>MNYIAVSEATYLDGYRISLTFNTGESGEVDLGDLIHRYAIAEPLRNPQNFARFYLDSWPTLAWECGFDVAPESLYARATGKLFPLPQPSNSPL</sequence>
<accession>Q3ARP7</accession>
<dbReference type="HOGENOM" id="CLU_153045_5_0_10"/>
<dbReference type="Gene3D" id="3.30.2020.10">
    <property type="entry name" value="NE0471-like N-terminal domain"/>
    <property type="match status" value="1"/>
</dbReference>
<evidence type="ECO:0008006" key="2">
    <source>
        <dbReference type="Google" id="ProtNLM"/>
    </source>
</evidence>
<dbReference type="EMBL" id="CP000108">
    <property type="protein sequence ID" value="ABB28328.1"/>
    <property type="molecule type" value="Genomic_DNA"/>
</dbReference>
<dbReference type="InterPro" id="IPR036782">
    <property type="entry name" value="NE0471-like_N"/>
</dbReference>
<dbReference type="OrthoDB" id="598100at2"/>
<name>Q3ARP7_CHLCH</name>
<dbReference type="InterPro" id="IPR018841">
    <property type="entry name" value="DUF2442"/>
</dbReference>
<proteinExistence type="predicted"/>
<dbReference type="AlphaFoldDB" id="Q3ARP7"/>
<dbReference type="KEGG" id="cch:Cag_1066"/>
<organism evidence="1">
    <name type="scientific">Chlorobium chlorochromatii (strain CaD3)</name>
    <dbReference type="NCBI Taxonomy" id="340177"/>
    <lineage>
        <taxon>Bacteria</taxon>
        <taxon>Pseudomonadati</taxon>
        <taxon>Chlorobiota</taxon>
        <taxon>Chlorobiia</taxon>
        <taxon>Chlorobiales</taxon>
        <taxon>Chlorobiaceae</taxon>
        <taxon>Chlorobium/Pelodictyon group</taxon>
        <taxon>Chlorobium</taxon>
    </lineage>
</organism>
<dbReference type="SUPFAM" id="SSF143880">
    <property type="entry name" value="NE0471 N-terminal domain-like"/>
    <property type="match status" value="1"/>
</dbReference>
<dbReference type="Pfam" id="PF10387">
    <property type="entry name" value="DUF2442"/>
    <property type="match status" value="1"/>
</dbReference>
<protein>
    <recommendedName>
        <fullName evidence="2">DUF2442 domain-containing protein</fullName>
    </recommendedName>
</protein>